<name>A0A1I0TT50_9SPHI</name>
<evidence type="ECO:0000313" key="2">
    <source>
        <dbReference type="EMBL" id="SFA54880.1"/>
    </source>
</evidence>
<keyword evidence="3" id="KW-1185">Reference proteome</keyword>
<feature type="transmembrane region" description="Helical" evidence="1">
    <location>
        <begin position="28"/>
        <end position="48"/>
    </location>
</feature>
<dbReference type="STRING" id="332999.SAMN04488511_11434"/>
<keyword evidence="1" id="KW-0812">Transmembrane</keyword>
<dbReference type="RefSeq" id="WP_090985728.1">
    <property type="nucleotide sequence ID" value="NZ_FOJM01000014.1"/>
</dbReference>
<dbReference type="EMBL" id="FOJM01000014">
    <property type="protein sequence ID" value="SFA54880.1"/>
    <property type="molecule type" value="Genomic_DNA"/>
</dbReference>
<dbReference type="AlphaFoldDB" id="A0A1I0TT50"/>
<keyword evidence="1" id="KW-1133">Transmembrane helix</keyword>
<keyword evidence="1" id="KW-0472">Membrane</keyword>
<feature type="transmembrane region" description="Helical" evidence="1">
    <location>
        <begin position="105"/>
        <end position="123"/>
    </location>
</feature>
<evidence type="ECO:0000313" key="3">
    <source>
        <dbReference type="Proteomes" id="UP000198836"/>
    </source>
</evidence>
<reference evidence="3" key="1">
    <citation type="submission" date="2016-10" db="EMBL/GenBank/DDBJ databases">
        <authorList>
            <person name="Varghese N."/>
            <person name="Submissions S."/>
        </authorList>
    </citation>
    <scope>NUCLEOTIDE SEQUENCE [LARGE SCALE GENOMIC DNA]</scope>
    <source>
        <strain evidence="3">DSM 18130</strain>
    </source>
</reference>
<protein>
    <submittedName>
        <fullName evidence="2">Uncharacterized protein</fullName>
    </submittedName>
</protein>
<sequence>MRYLWFPLAMLLCIGMMPFQQLLKVQEANYIVIAIIHYSIFLIFFNAAKSLTELYSSSKKELKGIHINFKTSVVKLYYPFVAMALIGIGLSWMSLRRLYNLNDNAFASMLVIIPIILGVKSEIKRHNETLKSDPI</sequence>
<gene>
    <name evidence="2" type="ORF">SAMN04488511_11434</name>
</gene>
<evidence type="ECO:0000256" key="1">
    <source>
        <dbReference type="SAM" id="Phobius"/>
    </source>
</evidence>
<organism evidence="2 3">
    <name type="scientific">Pedobacter suwonensis</name>
    <dbReference type="NCBI Taxonomy" id="332999"/>
    <lineage>
        <taxon>Bacteria</taxon>
        <taxon>Pseudomonadati</taxon>
        <taxon>Bacteroidota</taxon>
        <taxon>Sphingobacteriia</taxon>
        <taxon>Sphingobacteriales</taxon>
        <taxon>Sphingobacteriaceae</taxon>
        <taxon>Pedobacter</taxon>
    </lineage>
</organism>
<accession>A0A1I0TT50</accession>
<proteinExistence type="predicted"/>
<dbReference type="Proteomes" id="UP000198836">
    <property type="component" value="Unassembled WGS sequence"/>
</dbReference>
<feature type="transmembrane region" description="Helical" evidence="1">
    <location>
        <begin position="76"/>
        <end position="93"/>
    </location>
</feature>